<keyword evidence="1" id="KW-0677">Repeat</keyword>
<dbReference type="Pfam" id="PF13229">
    <property type="entry name" value="Beta_helix"/>
    <property type="match status" value="1"/>
</dbReference>
<dbReference type="EMBL" id="JAANOU010000001">
    <property type="protein sequence ID" value="NIH82797.1"/>
    <property type="molecule type" value="Genomic_DNA"/>
</dbReference>
<name>A0ABX0T0P8_9PSEU</name>
<accession>A0ABX0T0P8</accession>
<evidence type="ECO:0000313" key="5">
    <source>
        <dbReference type="Proteomes" id="UP000754495"/>
    </source>
</evidence>
<evidence type="ECO:0000259" key="3">
    <source>
        <dbReference type="SMART" id="SM00722"/>
    </source>
</evidence>
<feature type="signal peptide" evidence="2">
    <location>
        <begin position="1"/>
        <end position="31"/>
    </location>
</feature>
<dbReference type="InterPro" id="IPR012334">
    <property type="entry name" value="Pectin_lyas_fold"/>
</dbReference>
<dbReference type="InterPro" id="IPR011050">
    <property type="entry name" value="Pectin_lyase_fold/virulence"/>
</dbReference>
<comment type="caution">
    <text evidence="4">The sequence shown here is derived from an EMBL/GenBank/DDBJ whole genome shotgun (WGS) entry which is preliminary data.</text>
</comment>
<evidence type="ECO:0000256" key="2">
    <source>
        <dbReference type="SAM" id="SignalP"/>
    </source>
</evidence>
<keyword evidence="5" id="KW-1185">Reference proteome</keyword>
<reference evidence="4 5" key="1">
    <citation type="submission" date="2020-03" db="EMBL/GenBank/DDBJ databases">
        <title>Sequencing the genomes of 1000 actinobacteria strains.</title>
        <authorList>
            <person name="Klenk H.-P."/>
        </authorList>
    </citation>
    <scope>NUCLEOTIDE SEQUENCE [LARGE SCALE GENOMIC DNA]</scope>
    <source>
        <strain evidence="4 5">DSM 45668</strain>
    </source>
</reference>
<proteinExistence type="predicted"/>
<feature type="chain" id="PRO_5046875661" description="Carbohydrate-binding/sugar hydrolysis domain-containing protein" evidence="2">
    <location>
        <begin position="32"/>
        <end position="506"/>
    </location>
</feature>
<dbReference type="SUPFAM" id="SSF51126">
    <property type="entry name" value="Pectin lyase-like"/>
    <property type="match status" value="1"/>
</dbReference>
<dbReference type="SMART" id="SM00722">
    <property type="entry name" value="CASH"/>
    <property type="match status" value="1"/>
</dbReference>
<keyword evidence="2" id="KW-0732">Signal</keyword>
<sequence>MPARSTTRIRLLLPALALLAVPACTSPPTTANTAHEGPPDHVAAVCGHVEPGPATPPAGAVVVHPGVPNDLAVQTANHPPGTTFWLAPGRHVLGDDQYDQIQPRNDDVYLGAPGAVFDGRGVNRYAFAGSGSNVTISHLVVTGFNAPVNEGVVNHDSGDGWVIEHNSIEDNHGAGLMAGARQQVRANCLRTNGQYAMNAYQAGDHITGLVVEGNEITGNNTDHLEEQYRGCGCTGGIKFWAVDGADVRGNWVHDNQGTGLWADTGNNDFLIEGNVIEGNGGSAIIYETSYNAVIRNNTIRRNNWVDGRSFVDKGDTFPAATIYISESGGEPRVPARTDKIEITGNDLIDNWSGVTLWENADRFCNSAANTSTGYCTRLVRDAATCSQPAIAAPPLYGDCRWKTQRVDIHHNRFSLNPEVVGCTVLCGRMAVLSNYGTYPDWSPYRGEVIRQAITFHQGNQWHDNTYAGPWSFMAVDTNGVLDTLAWQAPPYQQDTGSTFTAGTGNR</sequence>
<gene>
    <name evidence="4" type="ORF">FHX46_005327</name>
</gene>
<dbReference type="InterPro" id="IPR006626">
    <property type="entry name" value="PbH1"/>
</dbReference>
<dbReference type="InterPro" id="IPR039448">
    <property type="entry name" value="Beta_helix"/>
</dbReference>
<evidence type="ECO:0000313" key="4">
    <source>
        <dbReference type="EMBL" id="NIH82797.1"/>
    </source>
</evidence>
<dbReference type="Gene3D" id="2.160.20.10">
    <property type="entry name" value="Single-stranded right-handed beta-helix, Pectin lyase-like"/>
    <property type="match status" value="1"/>
</dbReference>
<feature type="domain" description="Carbohydrate-binding/sugar hydrolysis" evidence="3">
    <location>
        <begin position="157"/>
        <end position="311"/>
    </location>
</feature>
<protein>
    <recommendedName>
        <fullName evidence="3">Carbohydrate-binding/sugar hydrolysis domain-containing protein</fullName>
    </recommendedName>
</protein>
<dbReference type="Proteomes" id="UP000754495">
    <property type="component" value="Unassembled WGS sequence"/>
</dbReference>
<dbReference type="SMART" id="SM00710">
    <property type="entry name" value="PbH1"/>
    <property type="match status" value="7"/>
</dbReference>
<evidence type="ECO:0000256" key="1">
    <source>
        <dbReference type="ARBA" id="ARBA00022737"/>
    </source>
</evidence>
<organism evidence="4 5">
    <name type="scientific">Amycolatopsis viridis</name>
    <dbReference type="NCBI Taxonomy" id="185678"/>
    <lineage>
        <taxon>Bacteria</taxon>
        <taxon>Bacillati</taxon>
        <taxon>Actinomycetota</taxon>
        <taxon>Actinomycetes</taxon>
        <taxon>Pseudonocardiales</taxon>
        <taxon>Pseudonocardiaceae</taxon>
        <taxon>Amycolatopsis</taxon>
    </lineage>
</organism>
<dbReference type="InterPro" id="IPR006633">
    <property type="entry name" value="Carb-bd_sugar_hydrolysis-dom"/>
</dbReference>